<feature type="signal peptide" evidence="1">
    <location>
        <begin position="1"/>
        <end position="26"/>
    </location>
</feature>
<proteinExistence type="predicted"/>
<dbReference type="PROSITE" id="PS51257">
    <property type="entry name" value="PROKAR_LIPOPROTEIN"/>
    <property type="match status" value="1"/>
</dbReference>
<evidence type="ECO:0000313" key="4">
    <source>
        <dbReference type="Proteomes" id="UP000183203"/>
    </source>
</evidence>
<dbReference type="AlphaFoldDB" id="A0A1G6NQ13"/>
<dbReference type="EMBL" id="FMYG01000006">
    <property type="protein sequence ID" value="SDC69751.1"/>
    <property type="molecule type" value="Genomic_DNA"/>
</dbReference>
<dbReference type="Proteomes" id="UP000183203">
    <property type="component" value="Unassembled WGS sequence"/>
</dbReference>
<evidence type="ECO:0000256" key="1">
    <source>
        <dbReference type="SAM" id="SignalP"/>
    </source>
</evidence>
<accession>A0A1G6NQ13</accession>
<keyword evidence="1" id="KW-0732">Signal</keyword>
<dbReference type="GO" id="GO:0004622">
    <property type="term" value="F:phosphatidylcholine lysophospholipase activity"/>
    <property type="evidence" value="ECO:0007669"/>
    <property type="project" value="TreeGrafter"/>
</dbReference>
<dbReference type="RefSeq" id="WP_058232941.1">
    <property type="nucleotide sequence ID" value="NZ_FMYG01000006.1"/>
</dbReference>
<dbReference type="InterPro" id="IPR036514">
    <property type="entry name" value="SGNH_hydro_sf"/>
</dbReference>
<sequence length="287" mass="29480">MRTRPPAILSALALVLVLAGCTAPEAAPPAPTETSAGELRTVSSIAVVGDSMSVGMSACGTRDACPAASWALGTDSAVSSIRERLVSAEGGAEIEPLSLARPGAVVADRVTAVEKAKGKAADLVLVAVGTNNVCTSSMDKITPVDEFGQTYRELLETIRAGVPDAPIVATSLPDIRQLWEAGRSDSTIVRLWNESPSCRTLLGDADSDAAADEARRDSVMETWAGYNAAIIEACAGVSACTTDDGAISRISFSLDDISTADHFHPSASGQAKVAEAAWPAVRKALGG</sequence>
<dbReference type="Pfam" id="PF13472">
    <property type="entry name" value="Lipase_GDSL_2"/>
    <property type="match status" value="1"/>
</dbReference>
<gene>
    <name evidence="3" type="ORF">SAMN05216418_2807</name>
</gene>
<keyword evidence="3" id="KW-0378">Hydrolase</keyword>
<organism evidence="3 4">
    <name type="scientific">Microbacterium enclense</name>
    <dbReference type="NCBI Taxonomy" id="993073"/>
    <lineage>
        <taxon>Bacteria</taxon>
        <taxon>Bacillati</taxon>
        <taxon>Actinomycetota</taxon>
        <taxon>Actinomycetes</taxon>
        <taxon>Micrococcales</taxon>
        <taxon>Microbacteriaceae</taxon>
        <taxon>Microbacterium</taxon>
    </lineage>
</organism>
<dbReference type="PANTHER" id="PTHR30383:SF5">
    <property type="entry name" value="SGNH HYDROLASE-TYPE ESTERASE DOMAIN-CONTAINING PROTEIN"/>
    <property type="match status" value="1"/>
</dbReference>
<feature type="domain" description="SGNH hydrolase-type esterase" evidence="2">
    <location>
        <begin position="47"/>
        <end position="271"/>
    </location>
</feature>
<evidence type="ECO:0000313" key="3">
    <source>
        <dbReference type="EMBL" id="SDC69751.1"/>
    </source>
</evidence>
<protein>
    <submittedName>
        <fullName evidence="3">GDSL-like Lipase/Acylhydrolase</fullName>
    </submittedName>
</protein>
<dbReference type="InterPro" id="IPR013830">
    <property type="entry name" value="SGNH_hydro"/>
</dbReference>
<dbReference type="OrthoDB" id="5561551at2"/>
<reference evidence="3 4" key="1">
    <citation type="submission" date="2016-09" db="EMBL/GenBank/DDBJ databases">
        <authorList>
            <person name="Capua I."/>
            <person name="De Benedictis P."/>
            <person name="Joannis T."/>
            <person name="Lombin L.H."/>
            <person name="Cattoli G."/>
        </authorList>
    </citation>
    <scope>NUCLEOTIDE SEQUENCE [LARGE SCALE GENOMIC DNA]</scope>
    <source>
        <strain evidence="3 4">NIO-1002</strain>
    </source>
</reference>
<dbReference type="STRING" id="993073.AS029_12640"/>
<feature type="chain" id="PRO_5038944931" evidence="1">
    <location>
        <begin position="27"/>
        <end position="287"/>
    </location>
</feature>
<evidence type="ECO:0000259" key="2">
    <source>
        <dbReference type="Pfam" id="PF13472"/>
    </source>
</evidence>
<name>A0A1G6NQ13_9MICO</name>
<dbReference type="InterPro" id="IPR051532">
    <property type="entry name" value="Ester_Hydrolysis_Enzymes"/>
</dbReference>
<dbReference type="PANTHER" id="PTHR30383">
    <property type="entry name" value="THIOESTERASE 1/PROTEASE 1/LYSOPHOSPHOLIPASE L1"/>
    <property type="match status" value="1"/>
</dbReference>
<dbReference type="Gene3D" id="3.40.50.1110">
    <property type="entry name" value="SGNH hydrolase"/>
    <property type="match status" value="1"/>
</dbReference>
<dbReference type="SUPFAM" id="SSF52266">
    <property type="entry name" value="SGNH hydrolase"/>
    <property type="match status" value="1"/>
</dbReference>